<evidence type="ECO:0000256" key="1">
    <source>
        <dbReference type="PROSITE-ProRule" id="PRU00042"/>
    </source>
</evidence>
<dbReference type="InterPro" id="IPR036236">
    <property type="entry name" value="Znf_C2H2_sf"/>
</dbReference>
<dbReference type="GO" id="GO:0008270">
    <property type="term" value="F:zinc ion binding"/>
    <property type="evidence" value="ECO:0007669"/>
    <property type="project" value="UniProtKB-KW"/>
</dbReference>
<dbReference type="AlphaFoldDB" id="A0A9W9UWP9"/>
<dbReference type="PROSITE" id="PS50157">
    <property type="entry name" value="ZINC_FINGER_C2H2_2"/>
    <property type="match status" value="1"/>
</dbReference>
<keyword evidence="1" id="KW-0862">Zinc</keyword>
<dbReference type="EMBL" id="JAPZBR010000003">
    <property type="protein sequence ID" value="KAJ5357581.1"/>
    <property type="molecule type" value="Genomic_DNA"/>
</dbReference>
<feature type="domain" description="C2H2-type" evidence="2">
    <location>
        <begin position="119"/>
        <end position="146"/>
    </location>
</feature>
<sequence length="146" mass="16641">SIDWSHTFQHELSGASAEFHYTGDPSGTIPFGPQSTLGPTNTSFPITWIPQASYSCDASSEFIQANDTRGHLQLPGPSRRSRRNHFQCLWRGCNYPGVFSRKGVLMRHIETQHVDPHSFDCHKCDRTFSRKDNMMEHIGRVHKKRG</sequence>
<protein>
    <recommendedName>
        <fullName evidence="2">C2H2-type domain-containing protein</fullName>
    </recommendedName>
</protein>
<gene>
    <name evidence="3" type="ORF">N7541_004739</name>
</gene>
<keyword evidence="4" id="KW-1185">Reference proteome</keyword>
<feature type="non-terminal residue" evidence="3">
    <location>
        <position position="1"/>
    </location>
</feature>
<organism evidence="3 4">
    <name type="scientific">Penicillium brevicompactum</name>
    <dbReference type="NCBI Taxonomy" id="5074"/>
    <lineage>
        <taxon>Eukaryota</taxon>
        <taxon>Fungi</taxon>
        <taxon>Dikarya</taxon>
        <taxon>Ascomycota</taxon>
        <taxon>Pezizomycotina</taxon>
        <taxon>Eurotiomycetes</taxon>
        <taxon>Eurotiomycetidae</taxon>
        <taxon>Eurotiales</taxon>
        <taxon>Aspergillaceae</taxon>
        <taxon>Penicillium</taxon>
    </lineage>
</organism>
<dbReference type="Pfam" id="PF00096">
    <property type="entry name" value="zf-C2H2"/>
    <property type="match status" value="1"/>
</dbReference>
<dbReference type="SUPFAM" id="SSF57667">
    <property type="entry name" value="beta-beta-alpha zinc fingers"/>
    <property type="match status" value="1"/>
</dbReference>
<proteinExistence type="predicted"/>
<evidence type="ECO:0000313" key="4">
    <source>
        <dbReference type="Proteomes" id="UP001148299"/>
    </source>
</evidence>
<dbReference type="SMART" id="SM00355">
    <property type="entry name" value="ZnF_C2H2"/>
    <property type="match status" value="2"/>
</dbReference>
<evidence type="ECO:0000259" key="2">
    <source>
        <dbReference type="PROSITE" id="PS50157"/>
    </source>
</evidence>
<reference evidence="3" key="2">
    <citation type="journal article" date="2023" name="IMA Fungus">
        <title>Comparative genomic study of the Penicillium genus elucidates a diverse pangenome and 15 lateral gene transfer events.</title>
        <authorList>
            <person name="Petersen C."/>
            <person name="Sorensen T."/>
            <person name="Nielsen M.R."/>
            <person name="Sondergaard T.E."/>
            <person name="Sorensen J.L."/>
            <person name="Fitzpatrick D.A."/>
            <person name="Frisvad J.C."/>
            <person name="Nielsen K.L."/>
        </authorList>
    </citation>
    <scope>NUCLEOTIDE SEQUENCE</scope>
    <source>
        <strain evidence="3">IBT 35675</strain>
    </source>
</reference>
<evidence type="ECO:0000313" key="3">
    <source>
        <dbReference type="EMBL" id="KAJ5357581.1"/>
    </source>
</evidence>
<reference evidence="3" key="1">
    <citation type="submission" date="2022-12" db="EMBL/GenBank/DDBJ databases">
        <authorList>
            <person name="Petersen C."/>
        </authorList>
    </citation>
    <scope>NUCLEOTIDE SEQUENCE</scope>
    <source>
        <strain evidence="3">IBT 35675</strain>
    </source>
</reference>
<accession>A0A9W9UWP9</accession>
<comment type="caution">
    <text evidence="3">The sequence shown here is derived from an EMBL/GenBank/DDBJ whole genome shotgun (WGS) entry which is preliminary data.</text>
</comment>
<keyword evidence="1" id="KW-0863">Zinc-finger</keyword>
<dbReference type="Proteomes" id="UP001148299">
    <property type="component" value="Unassembled WGS sequence"/>
</dbReference>
<keyword evidence="1" id="KW-0479">Metal-binding</keyword>
<dbReference type="PROSITE" id="PS00028">
    <property type="entry name" value="ZINC_FINGER_C2H2_1"/>
    <property type="match status" value="1"/>
</dbReference>
<dbReference type="Gene3D" id="3.30.160.60">
    <property type="entry name" value="Classic Zinc Finger"/>
    <property type="match status" value="2"/>
</dbReference>
<name>A0A9W9UWP9_PENBR</name>
<dbReference type="InterPro" id="IPR013087">
    <property type="entry name" value="Znf_C2H2_type"/>
</dbReference>